<dbReference type="InParanoid" id="A0A3Q3EUM8"/>
<proteinExistence type="predicted"/>
<evidence type="ECO:0000256" key="2">
    <source>
        <dbReference type="ARBA" id="ARBA00023130"/>
    </source>
</evidence>
<sequence>MGKSSIWSLLLVVTIMVRQSSCFNTLPGETVKINAIHWIRQKPGRALEWIGWMSTGNNAASYASSFQSRFSMTEDVPSSTQFLQIQTLTAADSAVYFCAREDTVSEDSGAAAQKPPQRISSVISIISVFSYHHTKSY</sequence>
<dbReference type="GO" id="GO:0019814">
    <property type="term" value="C:immunoglobulin complex"/>
    <property type="evidence" value="ECO:0007669"/>
    <property type="project" value="UniProtKB-KW"/>
</dbReference>
<dbReference type="InterPro" id="IPR050199">
    <property type="entry name" value="IgHV"/>
</dbReference>
<dbReference type="InterPro" id="IPR036179">
    <property type="entry name" value="Ig-like_dom_sf"/>
</dbReference>
<evidence type="ECO:0000256" key="3">
    <source>
        <dbReference type="ARBA" id="ARBA00043265"/>
    </source>
</evidence>
<dbReference type="GeneTree" id="ENSGT00940000163849"/>
<name>A0A3Q3EUM8_9LABR</name>
<dbReference type="GO" id="GO:0002250">
    <property type="term" value="P:adaptive immune response"/>
    <property type="evidence" value="ECO:0007669"/>
    <property type="project" value="UniProtKB-KW"/>
</dbReference>
<protein>
    <recommendedName>
        <fullName evidence="5">Immunoglobulin V-set domain-containing protein</fullName>
    </recommendedName>
</protein>
<keyword evidence="2" id="KW-1064">Adaptive immunity</keyword>
<reference evidence="6" key="1">
    <citation type="submission" date="2025-08" db="UniProtKB">
        <authorList>
            <consortium name="Ensembl"/>
        </authorList>
    </citation>
    <scope>IDENTIFICATION</scope>
</reference>
<dbReference type="SUPFAM" id="SSF48726">
    <property type="entry name" value="Immunoglobulin"/>
    <property type="match status" value="1"/>
</dbReference>
<evidence type="ECO:0000256" key="4">
    <source>
        <dbReference type="SAM" id="SignalP"/>
    </source>
</evidence>
<keyword evidence="4" id="KW-0732">Signal</keyword>
<feature type="signal peptide" evidence="4">
    <location>
        <begin position="1"/>
        <end position="22"/>
    </location>
</feature>
<dbReference type="Proteomes" id="UP000261660">
    <property type="component" value="Unplaced"/>
</dbReference>
<accession>A0A3Q3EUM8</accession>
<feature type="chain" id="PRO_5018595760" description="Immunoglobulin V-set domain-containing protein" evidence="4">
    <location>
        <begin position="23"/>
        <end position="137"/>
    </location>
</feature>
<keyword evidence="1" id="KW-0391">Immunity</keyword>
<organism evidence="6 7">
    <name type="scientific">Labrus bergylta</name>
    <name type="common">ballan wrasse</name>
    <dbReference type="NCBI Taxonomy" id="56723"/>
    <lineage>
        <taxon>Eukaryota</taxon>
        <taxon>Metazoa</taxon>
        <taxon>Chordata</taxon>
        <taxon>Craniata</taxon>
        <taxon>Vertebrata</taxon>
        <taxon>Euteleostomi</taxon>
        <taxon>Actinopterygii</taxon>
        <taxon>Neopterygii</taxon>
        <taxon>Teleostei</taxon>
        <taxon>Neoteleostei</taxon>
        <taxon>Acanthomorphata</taxon>
        <taxon>Eupercaria</taxon>
        <taxon>Labriformes</taxon>
        <taxon>Labridae</taxon>
        <taxon>Labrus</taxon>
    </lineage>
</organism>
<reference evidence="6" key="2">
    <citation type="submission" date="2025-09" db="UniProtKB">
        <authorList>
            <consortium name="Ensembl"/>
        </authorList>
    </citation>
    <scope>IDENTIFICATION</scope>
</reference>
<evidence type="ECO:0000259" key="5">
    <source>
        <dbReference type="SMART" id="SM00406"/>
    </source>
</evidence>
<dbReference type="AlphaFoldDB" id="A0A3Q3EUM8"/>
<dbReference type="GO" id="GO:0005576">
    <property type="term" value="C:extracellular region"/>
    <property type="evidence" value="ECO:0007669"/>
    <property type="project" value="UniProtKB-ARBA"/>
</dbReference>
<feature type="domain" description="Immunoglobulin V-set" evidence="5">
    <location>
        <begin position="30"/>
        <end position="100"/>
    </location>
</feature>
<dbReference type="PANTHER" id="PTHR23266">
    <property type="entry name" value="IMMUNOGLOBULIN HEAVY CHAIN"/>
    <property type="match status" value="1"/>
</dbReference>
<evidence type="ECO:0000256" key="1">
    <source>
        <dbReference type="ARBA" id="ARBA00022859"/>
    </source>
</evidence>
<evidence type="ECO:0000313" key="7">
    <source>
        <dbReference type="Proteomes" id="UP000261660"/>
    </source>
</evidence>
<dbReference type="Ensembl" id="ENSLBET00000011694.1">
    <property type="protein sequence ID" value="ENSLBEP00000011113.1"/>
    <property type="gene ID" value="ENSLBEG00000008559.1"/>
</dbReference>
<dbReference type="SMART" id="SM00406">
    <property type="entry name" value="IGv"/>
    <property type="match status" value="1"/>
</dbReference>
<dbReference type="InterPro" id="IPR013783">
    <property type="entry name" value="Ig-like_fold"/>
</dbReference>
<dbReference type="Pfam" id="PF07686">
    <property type="entry name" value="V-set"/>
    <property type="match status" value="1"/>
</dbReference>
<evidence type="ECO:0000313" key="6">
    <source>
        <dbReference type="Ensembl" id="ENSLBEP00000011113.1"/>
    </source>
</evidence>
<dbReference type="Gene3D" id="2.60.40.10">
    <property type="entry name" value="Immunoglobulins"/>
    <property type="match status" value="1"/>
</dbReference>
<keyword evidence="3" id="KW-1280">Immunoglobulin</keyword>
<dbReference type="InterPro" id="IPR013106">
    <property type="entry name" value="Ig_V-set"/>
</dbReference>
<keyword evidence="7" id="KW-1185">Reference proteome</keyword>
<dbReference type="STRING" id="56723.ENSLBEP00000011113"/>